<dbReference type="RefSeq" id="WP_127053673.1">
    <property type="nucleotide sequence ID" value="NZ_RSCM01000005.1"/>
</dbReference>
<sequence length="215" mass="25480">MTSELMTQKALQWWSYRQSIKLFLEAEKIRDGLLQESFTIRRSLDVLTIDNLSLSIDGIQDCIKKVDNVHHSLVQLSDRLCPTFIQDSLPLSIEYLLQPWLSSHPHLYFHIDMPDYWRYEPTECSLIILRVLEELLIIALPEAELLIAVSLYIKLKQIGNMGQLVVKISYPDISTLIFHSQLPELEYLYHIFKFLISGRCLYYHSNLRSFWHFYW</sequence>
<dbReference type="Proteomes" id="UP000276103">
    <property type="component" value="Unassembled WGS sequence"/>
</dbReference>
<organism evidence="1 2">
    <name type="scientific">Trichormus variabilis SAG 1403-4b</name>
    <dbReference type="NCBI Taxonomy" id="447716"/>
    <lineage>
        <taxon>Bacteria</taxon>
        <taxon>Bacillati</taxon>
        <taxon>Cyanobacteriota</taxon>
        <taxon>Cyanophyceae</taxon>
        <taxon>Nostocales</taxon>
        <taxon>Nostocaceae</taxon>
        <taxon>Trichormus</taxon>
    </lineage>
</organism>
<comment type="caution">
    <text evidence="1">The sequence shown here is derived from an EMBL/GenBank/DDBJ whole genome shotgun (WGS) entry which is preliminary data.</text>
</comment>
<gene>
    <name evidence="1" type="ORF">DSM107003_18560</name>
</gene>
<reference evidence="1 2" key="1">
    <citation type="journal article" date="2019" name="Genome Biol. Evol.">
        <title>Day and night: Metabolic profiles and evolutionary relationships of six axenic non-marine cyanobacteria.</title>
        <authorList>
            <person name="Will S.E."/>
            <person name="Henke P."/>
            <person name="Boedeker C."/>
            <person name="Huang S."/>
            <person name="Brinkmann H."/>
            <person name="Rohde M."/>
            <person name="Jarek M."/>
            <person name="Friedl T."/>
            <person name="Seufert S."/>
            <person name="Schumacher M."/>
            <person name="Overmann J."/>
            <person name="Neumann-Schaal M."/>
            <person name="Petersen J."/>
        </authorList>
    </citation>
    <scope>NUCLEOTIDE SEQUENCE [LARGE SCALE GENOMIC DNA]</scope>
    <source>
        <strain evidence="1 2">SAG 1403-4b</strain>
    </source>
</reference>
<dbReference type="AlphaFoldDB" id="A0A3S1AQ16"/>
<protein>
    <submittedName>
        <fullName evidence="1">Uncharacterized protein</fullName>
    </submittedName>
</protein>
<keyword evidence="2" id="KW-1185">Reference proteome</keyword>
<dbReference type="EMBL" id="RSCM01000005">
    <property type="protein sequence ID" value="RUS97115.1"/>
    <property type="molecule type" value="Genomic_DNA"/>
</dbReference>
<evidence type="ECO:0000313" key="2">
    <source>
        <dbReference type="Proteomes" id="UP000276103"/>
    </source>
</evidence>
<accession>A0A3S1AQ16</accession>
<dbReference type="OrthoDB" id="421579at2"/>
<proteinExistence type="predicted"/>
<evidence type="ECO:0000313" key="1">
    <source>
        <dbReference type="EMBL" id="RUS97115.1"/>
    </source>
</evidence>
<name>A0A3S1AQ16_ANAVA</name>